<reference evidence="2" key="1">
    <citation type="journal article" date="2022" name="Mol. Ecol. Resour.">
        <title>The genomes of chicory, endive, great burdock and yacon provide insights into Asteraceae palaeo-polyploidization history and plant inulin production.</title>
        <authorList>
            <person name="Fan W."/>
            <person name="Wang S."/>
            <person name="Wang H."/>
            <person name="Wang A."/>
            <person name="Jiang F."/>
            <person name="Liu H."/>
            <person name="Zhao H."/>
            <person name="Xu D."/>
            <person name="Zhang Y."/>
        </authorList>
    </citation>
    <scope>NUCLEOTIDE SEQUENCE [LARGE SCALE GENOMIC DNA]</scope>
    <source>
        <strain evidence="2">cv. Yunnan</strain>
    </source>
</reference>
<gene>
    <name evidence="1" type="ORF">L1987_24701</name>
</gene>
<dbReference type="Proteomes" id="UP001056120">
    <property type="component" value="Linkage Group LG08"/>
</dbReference>
<protein>
    <submittedName>
        <fullName evidence="1">Uncharacterized protein</fullName>
    </submittedName>
</protein>
<evidence type="ECO:0000313" key="2">
    <source>
        <dbReference type="Proteomes" id="UP001056120"/>
    </source>
</evidence>
<evidence type="ECO:0000313" key="1">
    <source>
        <dbReference type="EMBL" id="KAI3808741.1"/>
    </source>
</evidence>
<comment type="caution">
    <text evidence="1">The sequence shown here is derived from an EMBL/GenBank/DDBJ whole genome shotgun (WGS) entry which is preliminary data.</text>
</comment>
<dbReference type="EMBL" id="CM042025">
    <property type="protein sequence ID" value="KAI3808741.1"/>
    <property type="molecule type" value="Genomic_DNA"/>
</dbReference>
<organism evidence="1 2">
    <name type="scientific">Smallanthus sonchifolius</name>
    <dbReference type="NCBI Taxonomy" id="185202"/>
    <lineage>
        <taxon>Eukaryota</taxon>
        <taxon>Viridiplantae</taxon>
        <taxon>Streptophyta</taxon>
        <taxon>Embryophyta</taxon>
        <taxon>Tracheophyta</taxon>
        <taxon>Spermatophyta</taxon>
        <taxon>Magnoliopsida</taxon>
        <taxon>eudicotyledons</taxon>
        <taxon>Gunneridae</taxon>
        <taxon>Pentapetalae</taxon>
        <taxon>asterids</taxon>
        <taxon>campanulids</taxon>
        <taxon>Asterales</taxon>
        <taxon>Asteraceae</taxon>
        <taxon>Asteroideae</taxon>
        <taxon>Heliantheae alliance</taxon>
        <taxon>Millerieae</taxon>
        <taxon>Smallanthus</taxon>
    </lineage>
</organism>
<accession>A0ACB9IMN5</accession>
<reference evidence="1 2" key="2">
    <citation type="journal article" date="2022" name="Mol. Ecol. Resour.">
        <title>The genomes of chicory, endive, great burdock and yacon provide insights into Asteraceae paleo-polyploidization history and plant inulin production.</title>
        <authorList>
            <person name="Fan W."/>
            <person name="Wang S."/>
            <person name="Wang H."/>
            <person name="Wang A."/>
            <person name="Jiang F."/>
            <person name="Liu H."/>
            <person name="Zhao H."/>
            <person name="Xu D."/>
            <person name="Zhang Y."/>
        </authorList>
    </citation>
    <scope>NUCLEOTIDE SEQUENCE [LARGE SCALE GENOMIC DNA]</scope>
    <source>
        <strain evidence="2">cv. Yunnan</strain>
        <tissue evidence="1">Leaves</tissue>
    </source>
</reference>
<keyword evidence="2" id="KW-1185">Reference proteome</keyword>
<name>A0ACB9IMN5_9ASTR</name>
<sequence>MHCKMSFVCLLIDDRFDELMLDQVLYSQIKLFGATINKVKRILPIPSLPLFLVRLCSISRLSDSVIAVIRAWIRLEKW</sequence>
<proteinExistence type="predicted"/>